<evidence type="ECO:0000313" key="2">
    <source>
        <dbReference type="Proteomes" id="UP000183658"/>
    </source>
</evidence>
<organism evidence="1 2">
    <name type="scientific">Flavobacterium frigoris</name>
    <dbReference type="NCBI Taxonomy" id="229204"/>
    <lineage>
        <taxon>Bacteria</taxon>
        <taxon>Pseudomonadati</taxon>
        <taxon>Bacteroidota</taxon>
        <taxon>Flavobacteriia</taxon>
        <taxon>Flavobacteriales</taxon>
        <taxon>Flavobacteriaceae</taxon>
        <taxon>Flavobacterium</taxon>
    </lineage>
</organism>
<sequence>MELYNYINRFKKKTIKDNTIELVEDEFILNIVFDRKIDEDAFFISEFKNKIQKAVIRKYKSEHTGFVKSLYSLLNVCYLQTNKIPKYNLGQEANDSSKIFFEVFLQIDDSFSEHNVTSILLKTKEVVEQKSNPFYLEHHLVESNKIVIIQSNTKTRRLGYLKLIIELFEHSNYFPISYLSKRIETDSTLYNEDLLEYGKHNTGDNKGLIKKTPIGSSAQPYVNLLEELNLVTQINNSYILTKQSKIYFHLNKIFTQNKNLFRLNILDKLFFFRQILISDSLYIWTIIDIIYIAQKPISTISIKKVFVDYVKNELELNQQYSNNNITKKQIIELKTRISSWTKPLVYLEHIIEPRVNWLMDLGLLELKTETKEKQYFFTKEGLNLVRILFQLFEKNLNKQLVLNSFISKNYFHVFNDIFDLNKNSTILNYRKIDQYILEAFKVFKTNAPNKIAASQGIDYVCFKAFLEDNMIIEFEELKKYLQEPNDKFSIDWFNTENDGALYLKKIN</sequence>
<gene>
    <name evidence="1" type="ORF">SAMN05444355_10938</name>
</gene>
<protein>
    <submittedName>
        <fullName evidence="1">Uncharacterized protein</fullName>
    </submittedName>
</protein>
<keyword evidence="2" id="KW-1185">Reference proteome</keyword>
<reference evidence="2" key="1">
    <citation type="submission" date="2016-10" db="EMBL/GenBank/DDBJ databases">
        <authorList>
            <person name="Varghese N."/>
            <person name="Submissions S."/>
        </authorList>
    </citation>
    <scope>NUCLEOTIDE SEQUENCE [LARGE SCALE GENOMIC DNA]</scope>
    <source>
        <strain evidence="2">DSM 15719</strain>
    </source>
</reference>
<name>A0A1H9MXD3_FLAFI</name>
<dbReference type="RefSeq" id="WP_139174237.1">
    <property type="nucleotide sequence ID" value="NZ_FOFZ01000009.1"/>
</dbReference>
<dbReference type="Proteomes" id="UP000183658">
    <property type="component" value="Unassembled WGS sequence"/>
</dbReference>
<evidence type="ECO:0000313" key="1">
    <source>
        <dbReference type="EMBL" id="SER27753.1"/>
    </source>
</evidence>
<dbReference type="EMBL" id="FOFZ01000009">
    <property type="protein sequence ID" value="SER27753.1"/>
    <property type="molecule type" value="Genomic_DNA"/>
</dbReference>
<proteinExistence type="predicted"/>
<dbReference type="OrthoDB" id="1405714at2"/>
<accession>A0A1H9MXD3</accession>
<dbReference type="AlphaFoldDB" id="A0A1H9MXD3"/>